<dbReference type="PROSITE" id="PS50943">
    <property type="entry name" value="HTH_CROC1"/>
    <property type="match status" value="1"/>
</dbReference>
<keyword evidence="4" id="KW-1185">Reference proteome</keyword>
<dbReference type="GO" id="GO:0003677">
    <property type="term" value="F:DNA binding"/>
    <property type="evidence" value="ECO:0007669"/>
    <property type="project" value="UniProtKB-KW"/>
</dbReference>
<dbReference type="Gene3D" id="1.10.260.40">
    <property type="entry name" value="lambda repressor-like DNA-binding domains"/>
    <property type="match status" value="1"/>
</dbReference>
<gene>
    <name evidence="3" type="ORF">C2L80_11150</name>
</gene>
<dbReference type="EMBL" id="PPEL01000083">
    <property type="protein sequence ID" value="PNV64583.1"/>
    <property type="molecule type" value="Genomic_DNA"/>
</dbReference>
<evidence type="ECO:0000256" key="1">
    <source>
        <dbReference type="ARBA" id="ARBA00023125"/>
    </source>
</evidence>
<dbReference type="InterPro" id="IPR001387">
    <property type="entry name" value="Cro/C1-type_HTH"/>
</dbReference>
<organism evidence="3 4">
    <name type="scientific">Rubneribacter badeniensis</name>
    <dbReference type="NCBI Taxonomy" id="2070688"/>
    <lineage>
        <taxon>Bacteria</taxon>
        <taxon>Bacillati</taxon>
        <taxon>Actinomycetota</taxon>
        <taxon>Coriobacteriia</taxon>
        <taxon>Eggerthellales</taxon>
        <taxon>Eggerthellaceae</taxon>
        <taxon>Rubneribacter</taxon>
    </lineage>
</organism>
<dbReference type="SUPFAM" id="SSF47413">
    <property type="entry name" value="lambda repressor-like DNA-binding domains"/>
    <property type="match status" value="1"/>
</dbReference>
<comment type="caution">
    <text evidence="3">The sequence shown here is derived from an EMBL/GenBank/DDBJ whole genome shotgun (WGS) entry which is preliminary data.</text>
</comment>
<dbReference type="InterPro" id="IPR025868">
    <property type="entry name" value="Zn_ribbon_dom_put"/>
</dbReference>
<dbReference type="InterPro" id="IPR010982">
    <property type="entry name" value="Lambda_DNA-bd_dom_sf"/>
</dbReference>
<dbReference type="Pfam" id="PF01381">
    <property type="entry name" value="HTH_3"/>
    <property type="match status" value="1"/>
</dbReference>
<dbReference type="CDD" id="cd00093">
    <property type="entry name" value="HTH_XRE"/>
    <property type="match status" value="1"/>
</dbReference>
<dbReference type="SMART" id="SM00530">
    <property type="entry name" value="HTH_XRE"/>
    <property type="match status" value="1"/>
</dbReference>
<dbReference type="AlphaFoldDB" id="A0A2K2U2N2"/>
<feature type="domain" description="HTH cro/C1-type" evidence="2">
    <location>
        <begin position="7"/>
        <end position="61"/>
    </location>
</feature>
<sequence>MAISDVLVRIRKERNLTQDDLARKLFVTRQAVSRWERGETSPGIDMCKLIATTCDVPVTLLLEMPDGDFCQSCGMPFFQEKDHGTEADGSPSEEFCSWCYRDGAFLEDETLEELIERCAPGMAESCHITLDEAVSFMGALLPTLERWR</sequence>
<evidence type="ECO:0000259" key="2">
    <source>
        <dbReference type="PROSITE" id="PS50943"/>
    </source>
</evidence>
<accession>A0A2K2U2N2</accession>
<protein>
    <submittedName>
        <fullName evidence="3">Helix-turn-helix domain-containing protein</fullName>
    </submittedName>
</protein>
<reference evidence="3 4" key="1">
    <citation type="journal article" date="2018" name="Int. J. Syst. Evol. Microbiol.">
        <title>Rubneribacter badeniensis gen. nov., sp. nov. and Enteroscipio rubneri gen. nov., sp. nov., new members of the Eggerthellaceae isolated from human faeces.</title>
        <authorList>
            <person name="Danylec N."/>
            <person name="Gobl A."/>
            <person name="Stoll D.A."/>
            <person name="Hetzer B."/>
            <person name="Kulling S.E."/>
            <person name="Huch M."/>
        </authorList>
    </citation>
    <scope>NUCLEOTIDE SEQUENCE [LARGE SCALE GENOMIC DNA]</scope>
    <source>
        <strain evidence="3 4">ResAG-85</strain>
    </source>
</reference>
<proteinExistence type="predicted"/>
<name>A0A2K2U2N2_9ACTN</name>
<evidence type="ECO:0000313" key="3">
    <source>
        <dbReference type="EMBL" id="PNV64583.1"/>
    </source>
</evidence>
<dbReference type="PANTHER" id="PTHR46558">
    <property type="entry name" value="TRACRIPTIONAL REGULATORY PROTEIN-RELATED-RELATED"/>
    <property type="match status" value="1"/>
</dbReference>
<dbReference type="Pfam" id="PF12674">
    <property type="entry name" value="Zn_ribbon_2"/>
    <property type="match status" value="1"/>
</dbReference>
<keyword evidence="1" id="KW-0238">DNA-binding</keyword>
<dbReference type="RefSeq" id="WP_087195293.1">
    <property type="nucleotide sequence ID" value="NZ_PPEL01000083.1"/>
</dbReference>
<dbReference type="PANTHER" id="PTHR46558:SF4">
    <property type="entry name" value="DNA-BIDING PHAGE PROTEIN"/>
    <property type="match status" value="1"/>
</dbReference>
<dbReference type="Proteomes" id="UP000236488">
    <property type="component" value="Unassembled WGS sequence"/>
</dbReference>
<evidence type="ECO:0000313" key="4">
    <source>
        <dbReference type="Proteomes" id="UP000236488"/>
    </source>
</evidence>